<accession>A0A1F4TNU9</accession>
<feature type="domain" description="AbiEi antitoxin N-terminal" evidence="1">
    <location>
        <begin position="6"/>
        <end position="54"/>
    </location>
</feature>
<gene>
    <name evidence="2" type="ORF">A2462_00825</name>
</gene>
<organism evidence="2 3">
    <name type="scientific">candidate division WOR-1 bacterium RIFOXYC2_FULL_41_25</name>
    <dbReference type="NCBI Taxonomy" id="1802586"/>
    <lineage>
        <taxon>Bacteria</taxon>
        <taxon>Bacillati</taxon>
        <taxon>Saganbacteria</taxon>
    </lineage>
</organism>
<protein>
    <recommendedName>
        <fullName evidence="1">AbiEi antitoxin N-terminal domain-containing protein</fullName>
    </recommendedName>
</protein>
<comment type="caution">
    <text evidence="2">The sequence shown here is derived from an EMBL/GenBank/DDBJ whole genome shotgun (WGS) entry which is preliminary data.</text>
</comment>
<proteinExistence type="predicted"/>
<sequence>MKKENELLIDFFRKKDGIVSYAEILGAGFDKSMLRKSLDSNEIQKLDRGLYQLATGVSLSNPDLAAVVIKVPKGVVCLLSALALHEATDEIPKYVDVAVARGMHTNKIKYPPVKFYYFSPQTCGIGIEKHRIGGRQIKVYSLAKTIADCFKFRNRIGLDVAREALKIAITEKGIKPQEIMRYAKICRVNTIMQPILEAML</sequence>
<dbReference type="InterPro" id="IPR025159">
    <property type="entry name" value="AbiEi_N"/>
</dbReference>
<reference evidence="2 3" key="1">
    <citation type="journal article" date="2016" name="Nat. Commun.">
        <title>Thousands of microbial genomes shed light on interconnected biogeochemical processes in an aquifer system.</title>
        <authorList>
            <person name="Anantharaman K."/>
            <person name="Brown C.T."/>
            <person name="Hug L.A."/>
            <person name="Sharon I."/>
            <person name="Castelle C.J."/>
            <person name="Probst A.J."/>
            <person name="Thomas B.C."/>
            <person name="Singh A."/>
            <person name="Wilkins M.J."/>
            <person name="Karaoz U."/>
            <person name="Brodie E.L."/>
            <person name="Williams K.H."/>
            <person name="Hubbard S.S."/>
            <person name="Banfield J.F."/>
        </authorList>
    </citation>
    <scope>NUCLEOTIDE SEQUENCE [LARGE SCALE GENOMIC DNA]</scope>
</reference>
<evidence type="ECO:0000259" key="1">
    <source>
        <dbReference type="Pfam" id="PF13338"/>
    </source>
</evidence>
<dbReference type="Pfam" id="PF13338">
    <property type="entry name" value="AbiEi_4"/>
    <property type="match status" value="1"/>
</dbReference>
<name>A0A1F4TNU9_UNCSA</name>
<evidence type="ECO:0000313" key="2">
    <source>
        <dbReference type="EMBL" id="OGC34391.1"/>
    </source>
</evidence>
<dbReference type="Proteomes" id="UP000177309">
    <property type="component" value="Unassembled WGS sequence"/>
</dbReference>
<dbReference type="AlphaFoldDB" id="A0A1F4TNU9"/>
<dbReference type="EMBL" id="MEUI01000018">
    <property type="protein sequence ID" value="OGC34391.1"/>
    <property type="molecule type" value="Genomic_DNA"/>
</dbReference>
<evidence type="ECO:0000313" key="3">
    <source>
        <dbReference type="Proteomes" id="UP000177309"/>
    </source>
</evidence>